<dbReference type="GO" id="GO:0016705">
    <property type="term" value="F:oxidoreductase activity, acting on paired donors, with incorporation or reduction of molecular oxygen"/>
    <property type="evidence" value="ECO:0007669"/>
    <property type="project" value="InterPro"/>
</dbReference>
<keyword evidence="2" id="KW-0479">Metal-binding</keyword>
<dbReference type="PANTHER" id="PTHR46696:SF1">
    <property type="entry name" value="CYTOCHROME P450 YJIB-RELATED"/>
    <property type="match status" value="1"/>
</dbReference>
<dbReference type="SUPFAM" id="SSF48264">
    <property type="entry name" value="Cytochrome P450"/>
    <property type="match status" value="1"/>
</dbReference>
<dbReference type="RefSeq" id="WP_012890934.1">
    <property type="nucleotide sequence ID" value="NC_013595.1"/>
</dbReference>
<evidence type="ECO:0000256" key="1">
    <source>
        <dbReference type="ARBA" id="ARBA00010617"/>
    </source>
</evidence>
<dbReference type="PRINTS" id="PR00359">
    <property type="entry name" value="BP450"/>
</dbReference>
<dbReference type="eggNOG" id="COG2124">
    <property type="taxonomic scope" value="Bacteria"/>
</dbReference>
<dbReference type="PANTHER" id="PTHR46696">
    <property type="entry name" value="P450, PUTATIVE (EUROFUNG)-RELATED"/>
    <property type="match status" value="1"/>
</dbReference>
<dbReference type="GO" id="GO:0004497">
    <property type="term" value="F:monooxygenase activity"/>
    <property type="evidence" value="ECO:0007669"/>
    <property type="project" value="UniProtKB-KW"/>
</dbReference>
<keyword evidence="2" id="KW-0349">Heme</keyword>
<dbReference type="OrthoDB" id="4037083at2"/>
<protein>
    <submittedName>
        <fullName evidence="4">Cytochrome P450-like protein</fullName>
    </submittedName>
</protein>
<organism evidence="4 5">
    <name type="scientific">Streptosporangium roseum (strain ATCC 12428 / DSM 43021 / JCM 3005 / KCTC 9067 / NCIMB 10171 / NRRL 2505 / NI 9100)</name>
    <dbReference type="NCBI Taxonomy" id="479432"/>
    <lineage>
        <taxon>Bacteria</taxon>
        <taxon>Bacillati</taxon>
        <taxon>Actinomycetota</taxon>
        <taxon>Actinomycetes</taxon>
        <taxon>Streptosporangiales</taxon>
        <taxon>Streptosporangiaceae</taxon>
        <taxon>Streptosporangium</taxon>
    </lineage>
</organism>
<dbReference type="Proteomes" id="UP000002029">
    <property type="component" value="Chromosome"/>
</dbReference>
<comment type="similarity">
    <text evidence="1 2">Belongs to the cytochrome P450 family.</text>
</comment>
<dbReference type="AlphaFoldDB" id="D2AZV8"/>
<evidence type="ECO:0000256" key="3">
    <source>
        <dbReference type="SAM" id="MobiDB-lite"/>
    </source>
</evidence>
<evidence type="ECO:0000313" key="5">
    <source>
        <dbReference type="Proteomes" id="UP000002029"/>
    </source>
</evidence>
<feature type="region of interest" description="Disordered" evidence="3">
    <location>
        <begin position="331"/>
        <end position="355"/>
    </location>
</feature>
<dbReference type="Gene3D" id="1.10.630.10">
    <property type="entry name" value="Cytochrome P450"/>
    <property type="match status" value="1"/>
</dbReference>
<dbReference type="GO" id="GO:0005506">
    <property type="term" value="F:iron ion binding"/>
    <property type="evidence" value="ECO:0007669"/>
    <property type="project" value="InterPro"/>
</dbReference>
<keyword evidence="5" id="KW-1185">Reference proteome</keyword>
<dbReference type="InterPro" id="IPR002397">
    <property type="entry name" value="Cyt_P450_B"/>
</dbReference>
<name>D2AZV8_STRRD</name>
<dbReference type="Pfam" id="PF00067">
    <property type="entry name" value="p450"/>
    <property type="match status" value="1"/>
</dbReference>
<dbReference type="KEGG" id="sro:Sros_4303"/>
<evidence type="ECO:0000256" key="2">
    <source>
        <dbReference type="RuleBase" id="RU000461"/>
    </source>
</evidence>
<dbReference type="InterPro" id="IPR017972">
    <property type="entry name" value="Cyt_P450_CS"/>
</dbReference>
<evidence type="ECO:0000313" key="4">
    <source>
        <dbReference type="EMBL" id="ACZ87192.1"/>
    </source>
</evidence>
<dbReference type="EMBL" id="CP001814">
    <property type="protein sequence ID" value="ACZ87192.1"/>
    <property type="molecule type" value="Genomic_DNA"/>
</dbReference>
<dbReference type="InterPro" id="IPR001128">
    <property type="entry name" value="Cyt_P450"/>
</dbReference>
<dbReference type="STRING" id="479432.Sros_4303"/>
<gene>
    <name evidence="4" type="ordered locus">Sros_4303</name>
</gene>
<reference evidence="4 5" key="1">
    <citation type="journal article" date="2010" name="Stand. Genomic Sci.">
        <title>Complete genome sequence of Streptosporangium roseum type strain (NI 9100).</title>
        <authorList>
            <person name="Nolan M."/>
            <person name="Sikorski J."/>
            <person name="Jando M."/>
            <person name="Lucas S."/>
            <person name="Lapidus A."/>
            <person name="Glavina Del Rio T."/>
            <person name="Chen F."/>
            <person name="Tice H."/>
            <person name="Pitluck S."/>
            <person name="Cheng J.F."/>
            <person name="Chertkov O."/>
            <person name="Sims D."/>
            <person name="Meincke L."/>
            <person name="Brettin T."/>
            <person name="Han C."/>
            <person name="Detter J.C."/>
            <person name="Bruce D."/>
            <person name="Goodwin L."/>
            <person name="Land M."/>
            <person name="Hauser L."/>
            <person name="Chang Y.J."/>
            <person name="Jeffries C.D."/>
            <person name="Ivanova N."/>
            <person name="Mavromatis K."/>
            <person name="Mikhailova N."/>
            <person name="Chen A."/>
            <person name="Palaniappan K."/>
            <person name="Chain P."/>
            <person name="Rohde M."/>
            <person name="Goker M."/>
            <person name="Bristow J."/>
            <person name="Eisen J.A."/>
            <person name="Markowitz V."/>
            <person name="Hugenholtz P."/>
            <person name="Kyrpides N.C."/>
            <person name="Klenk H.P."/>
        </authorList>
    </citation>
    <scope>NUCLEOTIDE SEQUENCE [LARGE SCALE GENOMIC DNA]</scope>
    <source>
        <strain evidence="5">ATCC 12428 / DSM 43021 / JCM 3005 / NI 9100</strain>
    </source>
</reference>
<dbReference type="HOGENOM" id="CLU_634480_0_0_11"/>
<keyword evidence="2" id="KW-0503">Monooxygenase</keyword>
<keyword evidence="2" id="KW-0408">Iron</keyword>
<dbReference type="GO" id="GO:0020037">
    <property type="term" value="F:heme binding"/>
    <property type="evidence" value="ECO:0007669"/>
    <property type="project" value="InterPro"/>
</dbReference>
<keyword evidence="2" id="KW-0560">Oxidoreductase</keyword>
<dbReference type="InterPro" id="IPR036396">
    <property type="entry name" value="Cyt_P450_sf"/>
</dbReference>
<sequence length="432" mass="46942">MDIDSARCSHAATEADPDLLAPRTVSDSGPLWRSLRSDCPVHWDAATGSWYVSRRADVLALALDRRLAARGYPSWVESLPPADREVVQPVERFLARWLVFSDEPASRRVRRHLQTAFTRAAIDTVTDAFRLRTRQVIADVPLGTADFVRNVARPIARATVEPILGIRPDETSELEAWSDALIDYLATPGADVALARTATSAIERCTEFILDVALPREEGLVSAVLNRLLTTRQAEPDDIVATFTQLITGALEPVATAIAAAAVRLRTAPIMRQRLCAESRYREAFIEEVLRMDPPFHFAPRTARQGMSVHGRQIHAGDRVVLLLSSANREGRADRTAGPDSGDAGPGEAPEAFSPTVPARRHVSFGHGAHYCLGATATRTFLDAALAELGSSQVVDRIEPDMVVLKPMVGATGYERIPMAPAASVQAPGADR</sequence>
<accession>D2AZV8</accession>
<proteinExistence type="inferred from homology"/>
<dbReference type="PROSITE" id="PS00086">
    <property type="entry name" value="CYTOCHROME_P450"/>
    <property type="match status" value="1"/>
</dbReference>